<sequence>MLEQLQLQQEILQQKPELSAQDAWLQLEVALERGADVGEVEKLYVLIQREGERLAAMSYEQLLADRAEFLAEEPKHPSGEQWGNDWTPELARALRNAPVRRRHEVSGHSMLTCGKVVGCTDHFFQIVYENTHFELRAWHDLRMLLVPAPRARDDAEGADGLPLAHDAPP</sequence>
<evidence type="ECO:0000313" key="1">
    <source>
        <dbReference type="EMBL" id="KOO21543.1"/>
    </source>
</evidence>
<accession>A0A0M0J5R5</accession>
<dbReference type="AlphaFoldDB" id="A0A0M0J5R5"/>
<reference evidence="2" key="1">
    <citation type="journal article" date="2015" name="PLoS Genet.">
        <title>Genome Sequence and Transcriptome Analyses of Chrysochromulina tobin: Metabolic Tools for Enhanced Algal Fitness in the Prominent Order Prymnesiales (Haptophyceae).</title>
        <authorList>
            <person name="Hovde B.T."/>
            <person name="Deodato C.R."/>
            <person name="Hunsperger H.M."/>
            <person name="Ryken S.A."/>
            <person name="Yost W."/>
            <person name="Jha R.K."/>
            <person name="Patterson J."/>
            <person name="Monnat R.J. Jr."/>
            <person name="Barlow S.B."/>
            <person name="Starkenburg S.R."/>
            <person name="Cattolico R.A."/>
        </authorList>
    </citation>
    <scope>NUCLEOTIDE SEQUENCE</scope>
    <source>
        <strain evidence="2">CCMP291</strain>
    </source>
</reference>
<protein>
    <submittedName>
        <fullName evidence="1">Uncharacterized protein</fullName>
    </submittedName>
</protein>
<name>A0A0M0J5R5_9EUKA</name>
<gene>
    <name evidence="1" type="ORF">Ctob_008376</name>
</gene>
<proteinExistence type="predicted"/>
<evidence type="ECO:0000313" key="2">
    <source>
        <dbReference type="Proteomes" id="UP000037460"/>
    </source>
</evidence>
<comment type="caution">
    <text evidence="1">The sequence shown here is derived from an EMBL/GenBank/DDBJ whole genome shotgun (WGS) entry which is preliminary data.</text>
</comment>
<dbReference type="EMBL" id="JWZX01003353">
    <property type="protein sequence ID" value="KOO21543.1"/>
    <property type="molecule type" value="Genomic_DNA"/>
</dbReference>
<organism evidence="1 2">
    <name type="scientific">Chrysochromulina tobinii</name>
    <dbReference type="NCBI Taxonomy" id="1460289"/>
    <lineage>
        <taxon>Eukaryota</taxon>
        <taxon>Haptista</taxon>
        <taxon>Haptophyta</taxon>
        <taxon>Prymnesiophyceae</taxon>
        <taxon>Prymnesiales</taxon>
        <taxon>Chrysochromulinaceae</taxon>
        <taxon>Chrysochromulina</taxon>
    </lineage>
</organism>
<keyword evidence="2" id="KW-1185">Reference proteome</keyword>
<dbReference type="Proteomes" id="UP000037460">
    <property type="component" value="Unassembled WGS sequence"/>
</dbReference>